<sequence>MFGLVLLADEPVNAISYRSRLPIIRRAVLLCSEMSRGQLTDWRYPDRLRRANVTECRRLLALPDTRTEVSFALLCCVPTCDDDINGL</sequence>
<dbReference type="AlphaFoldDB" id="A0A7C8QDJ5"/>
<dbReference type="Proteomes" id="UP000472727">
    <property type="component" value="Unassembled WGS sequence"/>
</dbReference>
<dbReference type="Proteomes" id="UP000479691">
    <property type="component" value="Unassembled WGS sequence"/>
</dbReference>
<organism evidence="2 3">
    <name type="scientific">Orbilia oligospora</name>
    <name type="common">Nematode-trapping fungus</name>
    <name type="synonym">Arthrobotrys oligospora</name>
    <dbReference type="NCBI Taxonomy" id="2813651"/>
    <lineage>
        <taxon>Eukaryota</taxon>
        <taxon>Fungi</taxon>
        <taxon>Dikarya</taxon>
        <taxon>Ascomycota</taxon>
        <taxon>Pezizomycotina</taxon>
        <taxon>Orbiliomycetes</taxon>
        <taxon>Orbiliales</taxon>
        <taxon>Orbiliaceae</taxon>
        <taxon>Orbilia</taxon>
    </lineage>
</organism>
<gene>
    <name evidence="2" type="ORF">TWF106_011397</name>
    <name evidence="1" type="ORF">TWF788_010295</name>
</gene>
<protein>
    <submittedName>
        <fullName evidence="2">Uncharacterized protein</fullName>
    </submittedName>
</protein>
<evidence type="ECO:0000313" key="1">
    <source>
        <dbReference type="EMBL" id="KAF3170040.1"/>
    </source>
</evidence>
<evidence type="ECO:0000313" key="3">
    <source>
        <dbReference type="Proteomes" id="UP000472727"/>
    </source>
</evidence>
<reference evidence="3 4" key="1">
    <citation type="submission" date="2019-06" db="EMBL/GenBank/DDBJ databases">
        <authorList>
            <person name="Palmer J.M."/>
        </authorList>
    </citation>
    <scope>NUCLEOTIDE SEQUENCE [LARGE SCALE GENOMIC DNA]</scope>
    <source>
        <strain evidence="2 3">TWF106</strain>
        <strain evidence="1 4">TWF788</strain>
    </source>
</reference>
<evidence type="ECO:0000313" key="4">
    <source>
        <dbReference type="Proteomes" id="UP000479691"/>
    </source>
</evidence>
<dbReference type="EMBL" id="JAABOE010000076">
    <property type="protein sequence ID" value="KAF3170040.1"/>
    <property type="molecule type" value="Genomic_DNA"/>
</dbReference>
<proteinExistence type="predicted"/>
<evidence type="ECO:0000313" key="2">
    <source>
        <dbReference type="EMBL" id="KAF3208501.1"/>
    </source>
</evidence>
<dbReference type="EMBL" id="WIWS01000092">
    <property type="protein sequence ID" value="KAF3208501.1"/>
    <property type="molecule type" value="Genomic_DNA"/>
</dbReference>
<accession>A0A7C8QDJ5</accession>
<comment type="caution">
    <text evidence="2">The sequence shown here is derived from an EMBL/GenBank/DDBJ whole genome shotgun (WGS) entry which is preliminary data.</text>
</comment>
<name>A0A7C8QDJ5_ORBOL</name>